<reference evidence="1 2" key="2">
    <citation type="submission" date="2007-11" db="EMBL/GenBank/DDBJ databases">
        <authorList>
            <person name="Fulton L."/>
            <person name="Clifton S."/>
            <person name="Fulton B."/>
            <person name="Xu J."/>
            <person name="Minx P."/>
            <person name="Pepin K.H."/>
            <person name="Johnson M."/>
            <person name="Thiruvilangam P."/>
            <person name="Bhonagiri V."/>
            <person name="Nash W.E."/>
            <person name="Mardis E.R."/>
            <person name="Wilson R.K."/>
        </authorList>
    </citation>
    <scope>NUCLEOTIDE SEQUENCE [LARGE SCALE GENOMIC DNA]</scope>
    <source>
        <strain evidence="1 2">ATCC 43183</strain>
    </source>
</reference>
<reference evidence="1 2" key="1">
    <citation type="submission" date="2007-11" db="EMBL/GenBank/DDBJ databases">
        <title>Draft genome sequence of Bacteroides stercoris(ATCC 43183).</title>
        <authorList>
            <person name="Sudarsanam P."/>
            <person name="Ley R."/>
            <person name="Guruge J."/>
            <person name="Turnbaugh P.J."/>
            <person name="Mahowald M."/>
            <person name="Liep D."/>
            <person name="Gordon J."/>
        </authorList>
    </citation>
    <scope>NUCLEOTIDE SEQUENCE [LARGE SCALE GENOMIC DNA]</scope>
    <source>
        <strain evidence="1 2">ATCC 43183</strain>
    </source>
</reference>
<dbReference type="AlphaFoldDB" id="B0NND2"/>
<evidence type="ECO:0000313" key="1">
    <source>
        <dbReference type="EMBL" id="EDS16266.1"/>
    </source>
</evidence>
<dbReference type="HOGENOM" id="CLU_3229909_0_0_10"/>
<comment type="caution">
    <text evidence="1">The sequence shown here is derived from an EMBL/GenBank/DDBJ whole genome shotgun (WGS) entry which is preliminary data.</text>
</comment>
<protein>
    <submittedName>
        <fullName evidence="1">Uncharacterized protein</fullName>
    </submittedName>
</protein>
<proteinExistence type="predicted"/>
<sequence length="43" mass="5596">MSWHYMYYLFIYMNTRQKYHKLIDKTNKLWIKTNLYTDKLLFK</sequence>
<organism evidence="1 2">
    <name type="scientific">Bacteroides stercoris ATCC 43183</name>
    <dbReference type="NCBI Taxonomy" id="449673"/>
    <lineage>
        <taxon>Bacteria</taxon>
        <taxon>Pseudomonadati</taxon>
        <taxon>Bacteroidota</taxon>
        <taxon>Bacteroidia</taxon>
        <taxon>Bacteroidales</taxon>
        <taxon>Bacteroidaceae</taxon>
        <taxon>Bacteroides</taxon>
    </lineage>
</organism>
<name>B0NND2_BACSE</name>
<evidence type="ECO:0000313" key="2">
    <source>
        <dbReference type="Proteomes" id="UP000004713"/>
    </source>
</evidence>
<dbReference type="Proteomes" id="UP000004713">
    <property type="component" value="Unassembled WGS sequence"/>
</dbReference>
<dbReference type="EMBL" id="ABFZ02000017">
    <property type="protein sequence ID" value="EDS16266.1"/>
    <property type="molecule type" value="Genomic_DNA"/>
</dbReference>
<gene>
    <name evidence="1" type="ORF">BACSTE_00937</name>
</gene>
<accession>B0NND2</accession>